<keyword evidence="2" id="KW-0966">Cell projection</keyword>
<dbReference type="InterPro" id="IPR053716">
    <property type="entry name" value="Flag_assembly_chemotaxis_eff"/>
</dbReference>
<dbReference type="AlphaFoldDB" id="A0AA52EHS2"/>
<evidence type="ECO:0000256" key="1">
    <source>
        <dbReference type="SAM" id="Coils"/>
    </source>
</evidence>
<evidence type="ECO:0000313" key="2">
    <source>
        <dbReference type="EMBL" id="WND02749.1"/>
    </source>
</evidence>
<keyword evidence="2" id="KW-0969">Cilium</keyword>
<sequence>MAQLDSIIRFQKWELDNKRRDLAAVEQERDLIIDQLNALIAELEQESHNYNQEINDFSVLQMGAFADGIRYKRETLEIELNLKNEEVETHKEIVTEAFQVLKTYEVAQENRSKAEQKELARQETMILDEQGLQSFVRKQDS</sequence>
<dbReference type="Gene3D" id="1.10.287.1700">
    <property type="match status" value="1"/>
</dbReference>
<keyword evidence="1" id="KW-0175">Coiled coil</keyword>
<proteinExistence type="predicted"/>
<gene>
    <name evidence="2" type="ORF">QGN29_14455</name>
</gene>
<reference evidence="2" key="1">
    <citation type="submission" date="2023-04" db="EMBL/GenBank/DDBJ databases">
        <title>Complete genome sequence of Temperatibacter marinus.</title>
        <authorList>
            <person name="Rong J.-C."/>
            <person name="Yi M.-L."/>
            <person name="Zhao Q."/>
        </authorList>
    </citation>
    <scope>NUCLEOTIDE SEQUENCE</scope>
    <source>
        <strain evidence="2">NBRC 110045</strain>
    </source>
</reference>
<dbReference type="RefSeq" id="WP_310798587.1">
    <property type="nucleotide sequence ID" value="NZ_CP123872.1"/>
</dbReference>
<accession>A0AA52EHS2</accession>
<evidence type="ECO:0000313" key="3">
    <source>
        <dbReference type="Proteomes" id="UP001268683"/>
    </source>
</evidence>
<name>A0AA52EHS2_9PROT</name>
<feature type="coiled-coil region" evidence="1">
    <location>
        <begin position="8"/>
        <end position="93"/>
    </location>
</feature>
<organism evidence="2 3">
    <name type="scientific">Temperatibacter marinus</name>
    <dbReference type="NCBI Taxonomy" id="1456591"/>
    <lineage>
        <taxon>Bacteria</taxon>
        <taxon>Pseudomonadati</taxon>
        <taxon>Pseudomonadota</taxon>
        <taxon>Alphaproteobacteria</taxon>
        <taxon>Kordiimonadales</taxon>
        <taxon>Temperatibacteraceae</taxon>
        <taxon>Temperatibacter</taxon>
    </lineage>
</organism>
<dbReference type="KEGG" id="tmk:QGN29_14455"/>
<dbReference type="EMBL" id="CP123872">
    <property type="protein sequence ID" value="WND02749.1"/>
    <property type="molecule type" value="Genomic_DNA"/>
</dbReference>
<keyword evidence="2" id="KW-0282">Flagellum</keyword>
<protein>
    <submittedName>
        <fullName evidence="2">Flagellar FliJ family protein</fullName>
    </submittedName>
</protein>
<dbReference type="Proteomes" id="UP001268683">
    <property type="component" value="Chromosome"/>
</dbReference>
<keyword evidence="3" id="KW-1185">Reference proteome</keyword>